<name>A0A0C2JKR5_THEKT</name>
<evidence type="ECO:0000313" key="2">
    <source>
        <dbReference type="Proteomes" id="UP000031668"/>
    </source>
</evidence>
<reference evidence="1 2" key="1">
    <citation type="journal article" date="2014" name="Genome Biol. Evol.">
        <title>The genome of the myxosporean Thelohanellus kitauei shows adaptations to nutrient acquisition within its fish host.</title>
        <authorList>
            <person name="Yang Y."/>
            <person name="Xiong J."/>
            <person name="Zhou Z."/>
            <person name="Huo F."/>
            <person name="Miao W."/>
            <person name="Ran C."/>
            <person name="Liu Y."/>
            <person name="Zhang J."/>
            <person name="Feng J."/>
            <person name="Wang M."/>
            <person name="Wang M."/>
            <person name="Wang L."/>
            <person name="Yao B."/>
        </authorList>
    </citation>
    <scope>NUCLEOTIDE SEQUENCE [LARGE SCALE GENOMIC DNA]</scope>
    <source>
        <strain evidence="1">Wuqing</strain>
    </source>
</reference>
<protein>
    <submittedName>
        <fullName evidence="1">Uncharacterized protein</fullName>
    </submittedName>
</protein>
<proteinExistence type="predicted"/>
<accession>A0A0C2JKR5</accession>
<evidence type="ECO:0000313" key="1">
    <source>
        <dbReference type="EMBL" id="KII69988.1"/>
    </source>
</evidence>
<dbReference type="EMBL" id="JWZT01002219">
    <property type="protein sequence ID" value="KII69988.1"/>
    <property type="molecule type" value="Genomic_DNA"/>
</dbReference>
<organism evidence="1 2">
    <name type="scientific">Thelohanellus kitauei</name>
    <name type="common">Myxosporean</name>
    <dbReference type="NCBI Taxonomy" id="669202"/>
    <lineage>
        <taxon>Eukaryota</taxon>
        <taxon>Metazoa</taxon>
        <taxon>Cnidaria</taxon>
        <taxon>Myxozoa</taxon>
        <taxon>Myxosporea</taxon>
        <taxon>Bivalvulida</taxon>
        <taxon>Platysporina</taxon>
        <taxon>Myxobolidae</taxon>
        <taxon>Thelohanellus</taxon>
    </lineage>
</organism>
<dbReference type="Proteomes" id="UP000031668">
    <property type="component" value="Unassembled WGS sequence"/>
</dbReference>
<sequence>MLQTNSLFFSTTASAMNMFMTSAANRVRFDTSVAVYGETGNELNFIYRLTDQLGLPKCSHGSSGQFIMVESVDSEVGWLIEAVSIVSSYQMSLHNLVNYVKESLFPVPMGNFVQAVEFSRYRYCNFVIIGSHFIHLIQPAIETVSTDRACGSVLLFSSKGYLWISAGSNEVSRKMRRFLHLPFGHISLFESRKAGQMPMKALNCIFRGWLEEVCCPLLNQSSNILSDRQPAMCLFSRTRTHVGSNNRRPSKYVRRKSLLLDCLKPGQNCSADNAKILFLRLALADGEYYHITAINHDYSRRNSLSPGLYSSEFSNNEFLEILASKRFGKLLECLGICMDPASLYDSENFNNAFLEILASKRFGKLLECSGISMDPARSPAPMEEPMTSGLNAEISALIVQEGSDT</sequence>
<comment type="caution">
    <text evidence="1">The sequence shown here is derived from an EMBL/GenBank/DDBJ whole genome shotgun (WGS) entry which is preliminary data.</text>
</comment>
<keyword evidence="2" id="KW-1185">Reference proteome</keyword>
<gene>
    <name evidence="1" type="ORF">RF11_11620</name>
</gene>
<dbReference type="AlphaFoldDB" id="A0A0C2JKR5"/>